<dbReference type="EMBL" id="QJJY01000057">
    <property type="protein sequence ID" value="PXX21185.1"/>
    <property type="molecule type" value="Genomic_DNA"/>
</dbReference>
<evidence type="ECO:0000259" key="1">
    <source>
        <dbReference type="Pfam" id="PF12146"/>
    </source>
</evidence>
<dbReference type="InterPro" id="IPR053145">
    <property type="entry name" value="AB_hydrolase_Est10"/>
</dbReference>
<protein>
    <submittedName>
        <fullName evidence="2">Serine aminopeptidase S33 family</fullName>
    </submittedName>
</protein>
<accession>A0A318HRN3</accession>
<keyword evidence="2" id="KW-0645">Protease</keyword>
<comment type="caution">
    <text evidence="2">The sequence shown here is derived from an EMBL/GenBank/DDBJ whole genome shotgun (WGS) entry which is preliminary data.</text>
</comment>
<proteinExistence type="predicted"/>
<dbReference type="PANTHER" id="PTHR43265:SF1">
    <property type="entry name" value="ESTERASE ESTD"/>
    <property type="match status" value="1"/>
</dbReference>
<sequence length="596" mass="65060">MWLHQAMRQFSDYLALRGISVLRFDYLGTGDSTDTGDWVRPLDWVAEVAEAVTWLKRTTSVKRVSLAGFRFGATIAALAARQIEVESIVMFAPVVSARLFLRELSILHQTWSRQTGIGDSNTHTPYGASEIFGHLFSTQGLEALGKLDLCTVPRSSASRVLIAHNRQRDGSDALATHFEAQGVRVESIEFPDYAQTLCPPWLSESPVSMLNAAADWLSVLSGISTESSCSPLPSHAHPGISVPGATEHPVTADDGRLSGILCEPVQQCEPAAPAMLIANTAATHHVGDGRFGVELAREMAFHGYASLRVDADGMGDSEGAAQVRVPGQITFDSISSDLSLWVDWLAARGYRHVVIFGICAGAYAALRAAHDNPALRGMILVNPASFYLPEGCTIQQAARRPRGSPRANLRSMVCAEKWFQVMRGEVRLGPVARTLWRHAAARVQSLLSLWSNDMLFTTTSSYQVHRLFRRLDAAGVRVQLLFSPRDHALDEFYMHFGIGHRSLKHLSRLNALVLHNVDHEVLNRRARQDVTTACFALLQDICLSGQRENVHAVTSGPKTEFTHPVSLTSLAGSGASTTDTLKVGAAIASQRSIQKK</sequence>
<keyword evidence="2" id="KW-0378">Hydrolase</keyword>
<gene>
    <name evidence="2" type="ORF">NA66_10575</name>
</gene>
<name>A0A318HRN3_BURPY</name>
<feature type="domain" description="Serine aminopeptidase S33" evidence="1">
    <location>
        <begin position="7"/>
        <end position="99"/>
    </location>
</feature>
<dbReference type="SUPFAM" id="SSF53474">
    <property type="entry name" value="alpha/beta-Hydrolases"/>
    <property type="match status" value="2"/>
</dbReference>
<evidence type="ECO:0000313" key="2">
    <source>
        <dbReference type="EMBL" id="PXX21185.1"/>
    </source>
</evidence>
<dbReference type="Pfam" id="PF12146">
    <property type="entry name" value="Hydrolase_4"/>
    <property type="match status" value="2"/>
</dbReference>
<dbReference type="InterPro" id="IPR029058">
    <property type="entry name" value="AB_hydrolase_fold"/>
</dbReference>
<organism evidence="2 3">
    <name type="scientific">Burkholderia pyrrocinia</name>
    <name type="common">Pseudomonas pyrrocinia</name>
    <dbReference type="NCBI Taxonomy" id="60550"/>
    <lineage>
        <taxon>Bacteria</taxon>
        <taxon>Pseudomonadati</taxon>
        <taxon>Pseudomonadota</taxon>
        <taxon>Betaproteobacteria</taxon>
        <taxon>Burkholderiales</taxon>
        <taxon>Burkholderiaceae</taxon>
        <taxon>Burkholderia</taxon>
        <taxon>Burkholderia cepacia complex</taxon>
    </lineage>
</organism>
<dbReference type="InterPro" id="IPR022742">
    <property type="entry name" value="Hydrolase_4"/>
</dbReference>
<dbReference type="Gene3D" id="3.40.50.1820">
    <property type="entry name" value="alpha/beta hydrolase"/>
    <property type="match status" value="2"/>
</dbReference>
<dbReference type="Proteomes" id="UP000247755">
    <property type="component" value="Unassembled WGS sequence"/>
</dbReference>
<feature type="domain" description="Serine aminopeptidase S33" evidence="1">
    <location>
        <begin position="294"/>
        <end position="387"/>
    </location>
</feature>
<dbReference type="AlphaFoldDB" id="A0A318HRN3"/>
<evidence type="ECO:0000313" key="3">
    <source>
        <dbReference type="Proteomes" id="UP000247755"/>
    </source>
</evidence>
<dbReference type="PANTHER" id="PTHR43265">
    <property type="entry name" value="ESTERASE ESTD"/>
    <property type="match status" value="1"/>
</dbReference>
<dbReference type="GO" id="GO:0004177">
    <property type="term" value="F:aminopeptidase activity"/>
    <property type="evidence" value="ECO:0007669"/>
    <property type="project" value="UniProtKB-KW"/>
</dbReference>
<dbReference type="GO" id="GO:0052689">
    <property type="term" value="F:carboxylic ester hydrolase activity"/>
    <property type="evidence" value="ECO:0007669"/>
    <property type="project" value="TreeGrafter"/>
</dbReference>
<keyword evidence="2" id="KW-0031">Aminopeptidase</keyword>
<reference evidence="2 3" key="1">
    <citation type="submission" date="2018-05" db="EMBL/GenBank/DDBJ databases">
        <title>Comparative genomics of bacterial root endophytes of switchgrass collected from native prairies over two seasons.</title>
        <authorList>
            <person name="Tang Y."/>
        </authorList>
    </citation>
    <scope>NUCLEOTIDE SEQUENCE [LARGE SCALE GENOMIC DNA]</scope>
    <source>
        <strain evidence="2 3">NFIX32</strain>
    </source>
</reference>